<comment type="similarity">
    <text evidence="1">Belongs to the bacterial AtpI family.</text>
</comment>
<keyword evidence="1" id="KW-0375">Hydrogen ion transport</keyword>
<comment type="function">
    <text evidence="1">A possible function for this protein is to guide the assembly of the membrane sector of the ATPase enzyme complex.</text>
</comment>
<dbReference type="InterPro" id="IPR032820">
    <property type="entry name" value="ATPase_put"/>
</dbReference>
<keyword evidence="4" id="KW-1185">Reference proteome</keyword>
<name>A0A3M0C478_9PROT</name>
<evidence type="ECO:0000256" key="2">
    <source>
        <dbReference type="SAM" id="Phobius"/>
    </source>
</evidence>
<keyword evidence="2" id="KW-1133">Transmembrane helix</keyword>
<keyword evidence="2" id="KW-0812">Transmembrane</keyword>
<feature type="transmembrane region" description="Helical" evidence="2">
    <location>
        <begin position="42"/>
        <end position="60"/>
    </location>
</feature>
<proteinExistence type="inferred from homology"/>
<dbReference type="Proteomes" id="UP000271227">
    <property type="component" value="Unassembled WGS sequence"/>
</dbReference>
<keyword evidence="1" id="KW-0406">Ion transport</keyword>
<dbReference type="InParanoid" id="A0A3M0C478"/>
<dbReference type="InterPro" id="IPR016989">
    <property type="entry name" value="Atp1_alphaprobac"/>
</dbReference>
<reference evidence="3 4" key="1">
    <citation type="submission" date="2018-10" db="EMBL/GenBank/DDBJ databases">
        <title>Genomic Encyclopedia of Archaeal and Bacterial Type Strains, Phase II (KMG-II): from individual species to whole genera.</title>
        <authorList>
            <person name="Goeker M."/>
        </authorList>
    </citation>
    <scope>NUCLEOTIDE SEQUENCE [LARGE SCALE GENOMIC DNA]</scope>
    <source>
        <strain evidence="3 4">DSM 25217</strain>
    </source>
</reference>
<dbReference type="RefSeq" id="WP_121939543.1">
    <property type="nucleotide sequence ID" value="NZ_REFR01000013.1"/>
</dbReference>
<organism evidence="3 4">
    <name type="scientific">Eilatimonas milleporae</name>
    <dbReference type="NCBI Taxonomy" id="911205"/>
    <lineage>
        <taxon>Bacteria</taxon>
        <taxon>Pseudomonadati</taxon>
        <taxon>Pseudomonadota</taxon>
        <taxon>Alphaproteobacteria</taxon>
        <taxon>Kordiimonadales</taxon>
        <taxon>Kordiimonadaceae</taxon>
        <taxon>Eilatimonas</taxon>
    </lineage>
</organism>
<dbReference type="GO" id="GO:0045259">
    <property type="term" value="C:proton-transporting ATP synthase complex"/>
    <property type="evidence" value="ECO:0007669"/>
    <property type="project" value="UniProtKB-UniRule"/>
</dbReference>
<accession>A0A3M0C478</accession>
<keyword evidence="1" id="KW-0813">Transport</keyword>
<dbReference type="EMBL" id="REFR01000013">
    <property type="protein sequence ID" value="RMB04624.1"/>
    <property type="molecule type" value="Genomic_DNA"/>
</dbReference>
<gene>
    <name evidence="3" type="ORF">BXY39_2894</name>
</gene>
<dbReference type="AlphaFoldDB" id="A0A3M0C478"/>
<feature type="transmembrane region" description="Helical" evidence="2">
    <location>
        <begin position="66"/>
        <end position="87"/>
    </location>
</feature>
<keyword evidence="1 2" id="KW-0472">Membrane</keyword>
<evidence type="ECO:0000256" key="1">
    <source>
        <dbReference type="PIRNR" id="PIRNR032126"/>
    </source>
</evidence>
<dbReference type="GO" id="GO:1902600">
    <property type="term" value="P:proton transmembrane transport"/>
    <property type="evidence" value="ECO:0007669"/>
    <property type="project" value="UniProtKB-KW"/>
</dbReference>
<comment type="caution">
    <text evidence="3">The sequence shown here is derived from an EMBL/GenBank/DDBJ whole genome shotgun (WGS) entry which is preliminary data.</text>
</comment>
<evidence type="ECO:0000313" key="4">
    <source>
        <dbReference type="Proteomes" id="UP000271227"/>
    </source>
</evidence>
<sequence length="108" mass="11733">MTGDNQEDRRDFDQRLAAARAKVHKPDSEHATPSPLGQAMRMGLDLVVGVAVGGLFGYMADDLFGTRPFLLILLLFLGFGAGIRNVVRTAQSMQADLDDTKGEQDKTP</sequence>
<evidence type="ECO:0000313" key="3">
    <source>
        <dbReference type="EMBL" id="RMB04624.1"/>
    </source>
</evidence>
<protein>
    <recommendedName>
        <fullName evidence="1">ATP synthase protein I</fullName>
    </recommendedName>
</protein>
<dbReference type="PIRSF" id="PIRSF032126">
    <property type="entry name" value="F0F1_ATP_synthase_subunit_I"/>
    <property type="match status" value="1"/>
</dbReference>
<dbReference type="Pfam" id="PF09527">
    <property type="entry name" value="ATPase_gene1"/>
    <property type="match status" value="1"/>
</dbReference>